<evidence type="ECO:0000256" key="2">
    <source>
        <dbReference type="SAM" id="SignalP"/>
    </source>
</evidence>
<dbReference type="InterPro" id="IPR014716">
    <property type="entry name" value="Fibrinogen_a/b/g_C_1"/>
</dbReference>
<dbReference type="PANTHER" id="PTHR19143">
    <property type="entry name" value="FIBRINOGEN/TENASCIN/ANGIOPOEITIN"/>
    <property type="match status" value="1"/>
</dbReference>
<feature type="signal peptide" evidence="2">
    <location>
        <begin position="1"/>
        <end position="20"/>
    </location>
</feature>
<dbReference type="AlphaFoldDB" id="A0A1I8PEH7"/>
<evidence type="ECO:0000259" key="3">
    <source>
        <dbReference type="PROSITE" id="PS51406"/>
    </source>
</evidence>
<dbReference type="InterPro" id="IPR036056">
    <property type="entry name" value="Fibrinogen-like_C"/>
</dbReference>
<dbReference type="STRING" id="35570.A0A1I8PEH7"/>
<keyword evidence="1" id="KW-1015">Disulfide bond</keyword>
<dbReference type="InterPro" id="IPR050373">
    <property type="entry name" value="Fibrinogen_C-term_domain"/>
</dbReference>
<dbReference type="VEuPathDB" id="VectorBase:SCAU007373"/>
<dbReference type="InterPro" id="IPR002181">
    <property type="entry name" value="Fibrinogen_a/b/g_C_dom"/>
</dbReference>
<proteinExistence type="predicted"/>
<dbReference type="Pfam" id="PF00147">
    <property type="entry name" value="Fibrinogen_C"/>
    <property type="match status" value="1"/>
</dbReference>
<dbReference type="SMART" id="SM00186">
    <property type="entry name" value="FBG"/>
    <property type="match status" value="1"/>
</dbReference>
<dbReference type="Proteomes" id="UP000095300">
    <property type="component" value="Unassembled WGS sequence"/>
</dbReference>
<feature type="chain" id="PRO_5009326536" description="Fibrinogen C-terminal domain-containing protein" evidence="2">
    <location>
        <begin position="21"/>
        <end position="257"/>
    </location>
</feature>
<dbReference type="KEGG" id="scac:106086028"/>
<sequence length="257" mass="29993">MRRLNLILFTLCAGLAVCTANSPLDDKFDRLSDKIIRIEHMNQALRDRIDSLAVQFESIVKRNYAQEALLAEYQQSDWTTIQRRQDGSVDFYRNWTEYKTGFGDAPHGEFFVGLQKLHELTSQKPHELLIVLKDWDNDTRYAIYDTFVIGSEQEQYSLKDLGEYRGNAGDALEYYKGSKFSTLDVDNDEDENTNCAKLFKGGWWFKSCCLSDLNGPYLTENYNIEDGVTWYDWRGLNYSLKFAEMKIRSKKNLKKNQ</sequence>
<dbReference type="EnsemblMetazoa" id="SCAU007373-RA">
    <property type="protein sequence ID" value="SCAU007373-PA"/>
    <property type="gene ID" value="SCAU007373"/>
</dbReference>
<dbReference type="PANTHER" id="PTHR19143:SF327">
    <property type="entry name" value="FI21813P1-RELATED"/>
    <property type="match status" value="1"/>
</dbReference>
<dbReference type="PROSITE" id="PS51406">
    <property type="entry name" value="FIBRINOGEN_C_2"/>
    <property type="match status" value="1"/>
</dbReference>
<reference evidence="4" key="1">
    <citation type="submission" date="2020-05" db="UniProtKB">
        <authorList>
            <consortium name="EnsemblMetazoa"/>
        </authorList>
    </citation>
    <scope>IDENTIFICATION</scope>
    <source>
        <strain evidence="4">USDA</strain>
    </source>
</reference>
<keyword evidence="5" id="KW-1185">Reference proteome</keyword>
<evidence type="ECO:0000256" key="1">
    <source>
        <dbReference type="ARBA" id="ARBA00023157"/>
    </source>
</evidence>
<dbReference type="CDD" id="cd00087">
    <property type="entry name" value="FReD"/>
    <property type="match status" value="1"/>
</dbReference>
<dbReference type="PROSITE" id="PS00514">
    <property type="entry name" value="FIBRINOGEN_C_1"/>
    <property type="match status" value="1"/>
</dbReference>
<dbReference type="OrthoDB" id="6145874at2759"/>
<organism evidence="4 5">
    <name type="scientific">Stomoxys calcitrans</name>
    <name type="common">Stable fly</name>
    <name type="synonym">Conops calcitrans</name>
    <dbReference type="NCBI Taxonomy" id="35570"/>
    <lineage>
        <taxon>Eukaryota</taxon>
        <taxon>Metazoa</taxon>
        <taxon>Ecdysozoa</taxon>
        <taxon>Arthropoda</taxon>
        <taxon>Hexapoda</taxon>
        <taxon>Insecta</taxon>
        <taxon>Pterygota</taxon>
        <taxon>Neoptera</taxon>
        <taxon>Endopterygota</taxon>
        <taxon>Diptera</taxon>
        <taxon>Brachycera</taxon>
        <taxon>Muscomorpha</taxon>
        <taxon>Muscoidea</taxon>
        <taxon>Muscidae</taxon>
        <taxon>Stomoxys</taxon>
    </lineage>
</organism>
<accession>A0A1I8PEH7</accession>
<protein>
    <recommendedName>
        <fullName evidence="3">Fibrinogen C-terminal domain-containing protein</fullName>
    </recommendedName>
</protein>
<keyword evidence="2" id="KW-0732">Signal</keyword>
<dbReference type="InterPro" id="IPR020837">
    <property type="entry name" value="Fibrinogen_CS"/>
</dbReference>
<evidence type="ECO:0000313" key="5">
    <source>
        <dbReference type="Proteomes" id="UP000095300"/>
    </source>
</evidence>
<dbReference type="SUPFAM" id="SSF56496">
    <property type="entry name" value="Fibrinogen C-terminal domain-like"/>
    <property type="match status" value="1"/>
</dbReference>
<feature type="domain" description="Fibrinogen C-terminal" evidence="3">
    <location>
        <begin position="78"/>
        <end position="251"/>
    </location>
</feature>
<dbReference type="GO" id="GO:0005615">
    <property type="term" value="C:extracellular space"/>
    <property type="evidence" value="ECO:0007669"/>
    <property type="project" value="TreeGrafter"/>
</dbReference>
<name>A0A1I8PEH7_STOCA</name>
<evidence type="ECO:0000313" key="4">
    <source>
        <dbReference type="EnsemblMetazoa" id="SCAU007373-PA"/>
    </source>
</evidence>
<gene>
    <name evidence="4" type="primary">106086028</name>
</gene>
<dbReference type="Gene3D" id="3.90.215.10">
    <property type="entry name" value="Gamma Fibrinogen, chain A, domain 1"/>
    <property type="match status" value="1"/>
</dbReference>